<keyword evidence="3" id="KW-0804">Transcription</keyword>
<feature type="transmembrane region" description="Helical" evidence="4">
    <location>
        <begin position="6"/>
        <end position="26"/>
    </location>
</feature>
<keyword evidence="4" id="KW-1133">Transmembrane helix</keyword>
<feature type="transmembrane region" description="Helical" evidence="4">
    <location>
        <begin position="98"/>
        <end position="120"/>
    </location>
</feature>
<keyword evidence="2" id="KW-0238">DNA-binding</keyword>
<evidence type="ECO:0000313" key="7">
    <source>
        <dbReference type="Proteomes" id="UP000008630"/>
    </source>
</evidence>
<reference evidence="6 7" key="2">
    <citation type="journal article" date="2011" name="Stand. Genomic Sci.">
        <title>Complete genome sequence of Bacteroides helcogenes type strain (P 36-108).</title>
        <authorList>
            <person name="Pati A."/>
            <person name="Gronow S."/>
            <person name="Zeytun A."/>
            <person name="Lapidus A."/>
            <person name="Nolan M."/>
            <person name="Hammon N."/>
            <person name="Deshpande S."/>
            <person name="Cheng J.F."/>
            <person name="Tapia R."/>
            <person name="Han C."/>
            <person name="Goodwin L."/>
            <person name="Pitluck S."/>
            <person name="Liolios K."/>
            <person name="Pagani I."/>
            <person name="Ivanova N."/>
            <person name="Mavromatis K."/>
            <person name="Chen A."/>
            <person name="Palaniappan K."/>
            <person name="Land M."/>
            <person name="Hauser L."/>
            <person name="Chang Y.J."/>
            <person name="Jeffries C.D."/>
            <person name="Detter J.C."/>
            <person name="Brambilla E."/>
            <person name="Rohde M."/>
            <person name="Goker M."/>
            <person name="Woyke T."/>
            <person name="Bristow J."/>
            <person name="Eisen J.A."/>
            <person name="Markowitz V."/>
            <person name="Hugenholtz P."/>
            <person name="Kyrpides N.C."/>
            <person name="Klenk H.P."/>
            <person name="Lucas S."/>
        </authorList>
    </citation>
    <scope>NUCLEOTIDE SEQUENCE [LARGE SCALE GENOMIC DNA]</scope>
    <source>
        <strain evidence="7">ATCC 35417 / DSM 20613 / JCM 6297 / CCUG 15421 / P 36-108</strain>
    </source>
</reference>
<dbReference type="RefSeq" id="WP_013547757.1">
    <property type="nucleotide sequence ID" value="NC_014933.1"/>
</dbReference>
<dbReference type="KEGG" id="bhl:Bache_2197"/>
<accession>E6SS98</accession>
<reference key="1">
    <citation type="submission" date="2010-11" db="EMBL/GenBank/DDBJ databases">
        <title>The complete genome of Bacteroides helcogenes P 36-108.</title>
        <authorList>
            <consortium name="US DOE Joint Genome Institute (JGI-PGF)"/>
            <person name="Lucas S."/>
            <person name="Copeland A."/>
            <person name="Lapidus A."/>
            <person name="Bruce D."/>
            <person name="Goodwin L."/>
            <person name="Pitluck S."/>
            <person name="Kyrpides N."/>
            <person name="Mavromatis K."/>
            <person name="Ivanova N."/>
            <person name="Zeytun A."/>
            <person name="Brettin T."/>
            <person name="Detter J.C."/>
            <person name="Tapia R."/>
            <person name="Han C."/>
            <person name="Land M."/>
            <person name="Hauser L."/>
            <person name="Markowitz V."/>
            <person name="Cheng J.-F."/>
            <person name="Hugenholtz P."/>
            <person name="Woyke T."/>
            <person name="Wu D."/>
            <person name="Gronow S."/>
            <person name="Wellnitz S."/>
            <person name="Brambilla E."/>
            <person name="Klenk H.-P."/>
            <person name="Eisen J.A."/>
        </authorList>
    </citation>
    <scope>NUCLEOTIDE SEQUENCE</scope>
    <source>
        <strain>P 36-108</strain>
    </source>
</reference>
<gene>
    <name evidence="6" type="ordered locus">Bache_2197</name>
</gene>
<sequence>MLEKAHFFLSLMIFNLCFWGGLTLLLHPRRNKAKHILGLSMLFWALLIGVHLTINPFSGQPQTILHPIVLITGSFVIATTTCYVIEILRPGYLTCKRFLIFISPAFVCTLIFCIYCLFNAKYSNLLFDNTLLTSPEIDITIKYILLLVNIMYMIIPIYLTICYKKEYTRFLIENVSNPEDYDLNWLNRTIIVLTAMYMFYFILLLTYNKLLYIIDKSCILILWYYFFYKALFLKEIPWQHSFISGWEIPIPQEKKSQAKDNYCNPSKATYIQEINQWFEMEKPYLCGTLNLADVQRKFPISRTYLSQLFNKELGTSFSDYVNNFRIEESKFLLENEPNTDITEIAIRSGFNAISTFRRAFTKQTNLSPSEYKRKCKKAQNTKKTE</sequence>
<dbReference type="SUPFAM" id="SSF46689">
    <property type="entry name" value="Homeodomain-like"/>
    <property type="match status" value="1"/>
</dbReference>
<feature type="transmembrane region" description="Helical" evidence="4">
    <location>
        <begin position="64"/>
        <end position="86"/>
    </location>
</feature>
<evidence type="ECO:0000256" key="4">
    <source>
        <dbReference type="SAM" id="Phobius"/>
    </source>
</evidence>
<feature type="transmembrane region" description="Helical" evidence="4">
    <location>
        <begin position="210"/>
        <end position="228"/>
    </location>
</feature>
<dbReference type="GO" id="GO:0003700">
    <property type="term" value="F:DNA-binding transcription factor activity"/>
    <property type="evidence" value="ECO:0007669"/>
    <property type="project" value="InterPro"/>
</dbReference>
<name>E6SS98_BACT6</name>
<dbReference type="InterPro" id="IPR018060">
    <property type="entry name" value="HTH_AraC"/>
</dbReference>
<evidence type="ECO:0000256" key="2">
    <source>
        <dbReference type="ARBA" id="ARBA00023125"/>
    </source>
</evidence>
<proteinExistence type="predicted"/>
<keyword evidence="7" id="KW-1185">Reference proteome</keyword>
<evidence type="ECO:0000256" key="1">
    <source>
        <dbReference type="ARBA" id="ARBA00023015"/>
    </source>
</evidence>
<dbReference type="GO" id="GO:0043565">
    <property type="term" value="F:sequence-specific DNA binding"/>
    <property type="evidence" value="ECO:0007669"/>
    <property type="project" value="InterPro"/>
</dbReference>
<evidence type="ECO:0000256" key="3">
    <source>
        <dbReference type="ARBA" id="ARBA00023163"/>
    </source>
</evidence>
<dbReference type="InterPro" id="IPR009057">
    <property type="entry name" value="Homeodomain-like_sf"/>
</dbReference>
<dbReference type="InterPro" id="IPR020449">
    <property type="entry name" value="Tscrpt_reg_AraC-type_HTH"/>
</dbReference>
<dbReference type="HOGENOM" id="CLU_041408_0_0_10"/>
<feature type="transmembrane region" description="Helical" evidence="4">
    <location>
        <begin position="140"/>
        <end position="164"/>
    </location>
</feature>
<keyword evidence="4" id="KW-0472">Membrane</keyword>
<dbReference type="PRINTS" id="PR00032">
    <property type="entry name" value="HTHARAC"/>
</dbReference>
<dbReference type="Proteomes" id="UP000008630">
    <property type="component" value="Chromosome"/>
</dbReference>
<dbReference type="SMART" id="SM00342">
    <property type="entry name" value="HTH_ARAC"/>
    <property type="match status" value="1"/>
</dbReference>
<feature type="transmembrane region" description="Helical" evidence="4">
    <location>
        <begin position="38"/>
        <end position="58"/>
    </location>
</feature>
<dbReference type="InterPro" id="IPR018062">
    <property type="entry name" value="HTH_AraC-typ_CS"/>
</dbReference>
<feature type="domain" description="HTH araC/xylS-type" evidence="5">
    <location>
        <begin position="272"/>
        <end position="374"/>
    </location>
</feature>
<evidence type="ECO:0000259" key="5">
    <source>
        <dbReference type="PROSITE" id="PS01124"/>
    </source>
</evidence>
<dbReference type="Pfam" id="PF12833">
    <property type="entry name" value="HTH_18"/>
    <property type="match status" value="1"/>
</dbReference>
<dbReference type="OrthoDB" id="9779074at2"/>
<dbReference type="eggNOG" id="COG4977">
    <property type="taxonomic scope" value="Bacteria"/>
</dbReference>
<protein>
    <submittedName>
        <fullName evidence="6">Transcriptional regulator, AraC family</fullName>
    </submittedName>
</protein>
<organism evidence="6 7">
    <name type="scientific">Bacteroides helcogenes (strain ATCC 35417 / DSM 20613 / JCM 6297 / CCUG 15421 / P 36-108)</name>
    <dbReference type="NCBI Taxonomy" id="693979"/>
    <lineage>
        <taxon>Bacteria</taxon>
        <taxon>Pseudomonadati</taxon>
        <taxon>Bacteroidota</taxon>
        <taxon>Bacteroidia</taxon>
        <taxon>Bacteroidales</taxon>
        <taxon>Bacteroidaceae</taxon>
        <taxon>Bacteroides</taxon>
    </lineage>
</organism>
<evidence type="ECO:0000313" key="6">
    <source>
        <dbReference type="EMBL" id="ADV44166.1"/>
    </source>
</evidence>
<dbReference type="PANTHER" id="PTHR43280:SF2">
    <property type="entry name" value="HTH-TYPE TRANSCRIPTIONAL REGULATOR EXSA"/>
    <property type="match status" value="1"/>
</dbReference>
<dbReference type="AlphaFoldDB" id="E6SS98"/>
<keyword evidence="4" id="KW-0812">Transmembrane</keyword>
<dbReference type="PANTHER" id="PTHR43280">
    <property type="entry name" value="ARAC-FAMILY TRANSCRIPTIONAL REGULATOR"/>
    <property type="match status" value="1"/>
</dbReference>
<keyword evidence="1" id="KW-0805">Transcription regulation</keyword>
<dbReference type="PROSITE" id="PS01124">
    <property type="entry name" value="HTH_ARAC_FAMILY_2"/>
    <property type="match status" value="1"/>
</dbReference>
<dbReference type="PROSITE" id="PS00041">
    <property type="entry name" value="HTH_ARAC_FAMILY_1"/>
    <property type="match status" value="1"/>
</dbReference>
<dbReference type="Gene3D" id="1.10.10.60">
    <property type="entry name" value="Homeodomain-like"/>
    <property type="match status" value="2"/>
</dbReference>
<dbReference type="PATRIC" id="fig|693979.3.peg.2306"/>
<dbReference type="EMBL" id="CP002352">
    <property type="protein sequence ID" value="ADV44166.1"/>
    <property type="molecule type" value="Genomic_DNA"/>
</dbReference>
<feature type="transmembrane region" description="Helical" evidence="4">
    <location>
        <begin position="185"/>
        <end position="204"/>
    </location>
</feature>
<dbReference type="STRING" id="693979.Bache_2197"/>